<evidence type="ECO:0000256" key="1">
    <source>
        <dbReference type="ARBA" id="ARBA00004123"/>
    </source>
</evidence>
<keyword evidence="4 9" id="KW-0863">Zinc-finger</keyword>
<dbReference type="GO" id="GO:0000785">
    <property type="term" value="C:chromatin"/>
    <property type="evidence" value="ECO:0007669"/>
    <property type="project" value="TreeGrafter"/>
</dbReference>
<dbReference type="PANTHER" id="PTHR14003:SF20">
    <property type="entry name" value="FINGER DOMAIN PROTEIN, PUTATIVE (AFU_ORTHOLOGUE AFUA_4G10380)-RELATED"/>
    <property type="match status" value="1"/>
</dbReference>
<protein>
    <recommendedName>
        <fullName evidence="11">C2H2-type domain-containing protein</fullName>
    </recommendedName>
</protein>
<evidence type="ECO:0000256" key="9">
    <source>
        <dbReference type="PROSITE-ProRule" id="PRU00042"/>
    </source>
</evidence>
<comment type="subcellular location">
    <subcellularLocation>
        <location evidence="1">Nucleus</location>
    </subcellularLocation>
</comment>
<dbReference type="Proteomes" id="UP000467700">
    <property type="component" value="Unassembled WGS sequence"/>
</dbReference>
<dbReference type="PROSITE" id="PS00028">
    <property type="entry name" value="ZINC_FINGER_C2H2_1"/>
    <property type="match status" value="2"/>
</dbReference>
<dbReference type="InterPro" id="IPR013087">
    <property type="entry name" value="Znf_C2H2_type"/>
</dbReference>
<evidence type="ECO:0000259" key="11">
    <source>
        <dbReference type="PROSITE" id="PS50157"/>
    </source>
</evidence>
<dbReference type="GO" id="GO:0008270">
    <property type="term" value="F:zinc ion binding"/>
    <property type="evidence" value="ECO:0007669"/>
    <property type="project" value="UniProtKB-KW"/>
</dbReference>
<keyword evidence="7" id="KW-0804">Transcription</keyword>
<dbReference type="GO" id="GO:0005667">
    <property type="term" value="C:transcription regulator complex"/>
    <property type="evidence" value="ECO:0007669"/>
    <property type="project" value="TreeGrafter"/>
</dbReference>
<evidence type="ECO:0000313" key="12">
    <source>
        <dbReference type="EMBL" id="CAA7261666.1"/>
    </source>
</evidence>
<feature type="domain" description="C2H2-type" evidence="11">
    <location>
        <begin position="291"/>
        <end position="318"/>
    </location>
</feature>
<feature type="compositionally biased region" description="Basic and acidic residues" evidence="10">
    <location>
        <begin position="101"/>
        <end position="117"/>
    </location>
</feature>
<keyword evidence="5" id="KW-0862">Zinc</keyword>
<evidence type="ECO:0000256" key="8">
    <source>
        <dbReference type="ARBA" id="ARBA00023242"/>
    </source>
</evidence>
<feature type="region of interest" description="Disordered" evidence="10">
    <location>
        <begin position="344"/>
        <end position="413"/>
    </location>
</feature>
<name>A0A8S0W8S6_CYCAE</name>
<dbReference type="AlphaFoldDB" id="A0A8S0W8S6"/>
<organism evidence="12 13">
    <name type="scientific">Cyclocybe aegerita</name>
    <name type="common">Black poplar mushroom</name>
    <name type="synonym">Agrocybe aegerita</name>
    <dbReference type="NCBI Taxonomy" id="1973307"/>
    <lineage>
        <taxon>Eukaryota</taxon>
        <taxon>Fungi</taxon>
        <taxon>Dikarya</taxon>
        <taxon>Basidiomycota</taxon>
        <taxon>Agaricomycotina</taxon>
        <taxon>Agaricomycetes</taxon>
        <taxon>Agaricomycetidae</taxon>
        <taxon>Agaricales</taxon>
        <taxon>Agaricineae</taxon>
        <taxon>Bolbitiaceae</taxon>
        <taxon>Cyclocybe</taxon>
    </lineage>
</organism>
<dbReference type="GO" id="GO:0031519">
    <property type="term" value="C:PcG protein complex"/>
    <property type="evidence" value="ECO:0007669"/>
    <property type="project" value="TreeGrafter"/>
</dbReference>
<comment type="caution">
    <text evidence="12">The sequence shown here is derived from an EMBL/GenBank/DDBJ whole genome shotgun (WGS) entry which is preliminary data.</text>
</comment>
<accession>A0A8S0W8S6</accession>
<dbReference type="GO" id="GO:0000981">
    <property type="term" value="F:DNA-binding transcription factor activity, RNA polymerase II-specific"/>
    <property type="evidence" value="ECO:0007669"/>
    <property type="project" value="TreeGrafter"/>
</dbReference>
<keyword evidence="2" id="KW-0479">Metal-binding</keyword>
<reference evidence="12 13" key="1">
    <citation type="submission" date="2020-01" db="EMBL/GenBank/DDBJ databases">
        <authorList>
            <person name="Gupta K D."/>
        </authorList>
    </citation>
    <scope>NUCLEOTIDE SEQUENCE [LARGE SCALE GENOMIC DNA]</scope>
</reference>
<feature type="region of interest" description="Disordered" evidence="10">
    <location>
        <begin position="101"/>
        <end position="120"/>
    </location>
</feature>
<evidence type="ECO:0000256" key="7">
    <source>
        <dbReference type="ARBA" id="ARBA00023163"/>
    </source>
</evidence>
<dbReference type="PANTHER" id="PTHR14003">
    <property type="entry name" value="TRANSCRIPTIONAL REPRESSOR PROTEIN YY"/>
    <property type="match status" value="1"/>
</dbReference>
<evidence type="ECO:0000256" key="3">
    <source>
        <dbReference type="ARBA" id="ARBA00022737"/>
    </source>
</evidence>
<keyword evidence="3" id="KW-0677">Repeat</keyword>
<dbReference type="EMBL" id="CACVBS010000034">
    <property type="protein sequence ID" value="CAA7261666.1"/>
    <property type="molecule type" value="Genomic_DNA"/>
</dbReference>
<keyword evidence="6" id="KW-0805">Transcription regulation</keyword>
<dbReference type="Pfam" id="PF00096">
    <property type="entry name" value="zf-C2H2"/>
    <property type="match status" value="2"/>
</dbReference>
<dbReference type="InterPro" id="IPR036236">
    <property type="entry name" value="Znf_C2H2_sf"/>
</dbReference>
<dbReference type="PROSITE" id="PS50157">
    <property type="entry name" value="ZINC_FINGER_C2H2_2"/>
    <property type="match status" value="2"/>
</dbReference>
<dbReference type="Gene3D" id="3.30.160.60">
    <property type="entry name" value="Classic Zinc Finger"/>
    <property type="match status" value="2"/>
</dbReference>
<dbReference type="GO" id="GO:0000978">
    <property type="term" value="F:RNA polymerase II cis-regulatory region sequence-specific DNA binding"/>
    <property type="evidence" value="ECO:0007669"/>
    <property type="project" value="TreeGrafter"/>
</dbReference>
<keyword evidence="8" id="KW-0539">Nucleus</keyword>
<gene>
    <name evidence="12" type="ORF">AAE3_LOCUS4045</name>
</gene>
<dbReference type="FunFam" id="3.30.160.60:FF:000060">
    <property type="entry name" value="zinc finger protein 436"/>
    <property type="match status" value="1"/>
</dbReference>
<dbReference type="FunFam" id="3.30.160.60:FF:000358">
    <property type="entry name" value="zinc finger protein 24"/>
    <property type="match status" value="1"/>
</dbReference>
<dbReference type="OrthoDB" id="6077919at2759"/>
<evidence type="ECO:0000256" key="6">
    <source>
        <dbReference type="ARBA" id="ARBA00023015"/>
    </source>
</evidence>
<proteinExistence type="predicted"/>
<sequence>MAVRRFTRFPLPCLHCPSWRLSLPIRLYRQSNPPQILISISPFTPPRLSMSFSSRHDEDKNARPTLPSIRDLFPVELELSRRPSTAPHESPTLKLAGLRVDDDGENRMSSERPDRSCRMPYDSLGKLPARHSDPSLDFKRGDWAPSHGRPSPWYGKAINASPPTFNAVSYGGPPNSQPLSVLGTALREIPPHQIPPHRNKPPNYHDHRRAEYSYDPIPLTRHRSEIALSTRGPWPGTISTSVTRSTSMMEDDERTPIARPTHTTSAAPNPPPSTFARRSSMDSSALGSAKYECHFCGKGFTRPSSLKIHLNSHTGEKPFVCPVPTCGRSFSVLSNMRRHARVHNTVPLQDPNADDGSGPPSTASSAEGFFAARLARRDSIASTSSSSSRRSRSSSDDLDDYDRPAEKRTRRVS</sequence>
<feature type="compositionally biased region" description="Polar residues" evidence="10">
    <location>
        <begin position="237"/>
        <end position="248"/>
    </location>
</feature>
<feature type="region of interest" description="Disordered" evidence="10">
    <location>
        <begin position="229"/>
        <end position="281"/>
    </location>
</feature>
<dbReference type="SMART" id="SM00355">
    <property type="entry name" value="ZnF_C2H2"/>
    <property type="match status" value="2"/>
</dbReference>
<evidence type="ECO:0000313" key="13">
    <source>
        <dbReference type="Proteomes" id="UP000467700"/>
    </source>
</evidence>
<keyword evidence="13" id="KW-1185">Reference proteome</keyword>
<feature type="domain" description="C2H2-type" evidence="11">
    <location>
        <begin position="319"/>
        <end position="343"/>
    </location>
</feature>
<evidence type="ECO:0000256" key="4">
    <source>
        <dbReference type="ARBA" id="ARBA00022771"/>
    </source>
</evidence>
<evidence type="ECO:0000256" key="2">
    <source>
        <dbReference type="ARBA" id="ARBA00022723"/>
    </source>
</evidence>
<evidence type="ECO:0000256" key="10">
    <source>
        <dbReference type="SAM" id="MobiDB-lite"/>
    </source>
</evidence>
<dbReference type="SUPFAM" id="SSF57667">
    <property type="entry name" value="beta-beta-alpha zinc fingers"/>
    <property type="match status" value="1"/>
</dbReference>
<evidence type="ECO:0000256" key="5">
    <source>
        <dbReference type="ARBA" id="ARBA00022833"/>
    </source>
</evidence>